<evidence type="ECO:0000256" key="1">
    <source>
        <dbReference type="SAM" id="MobiDB-lite"/>
    </source>
</evidence>
<accession>A0A0U3T063</accession>
<dbReference type="Proteomes" id="UP000067689">
    <property type="component" value="Chromosome"/>
</dbReference>
<proteinExistence type="predicted"/>
<evidence type="ECO:0000313" key="3">
    <source>
        <dbReference type="Proteomes" id="UP000067689"/>
    </source>
</evidence>
<keyword evidence="3" id="KW-1185">Reference proteome</keyword>
<reference evidence="2 3" key="1">
    <citation type="journal article" date="1991" name="Int. J. Syst. Bacteriol.">
        <title>Description of the erythromycin-producing bacterium Arthrobacter sp. strain NRRL B-3381 as Aeromicrobium erythreum gen. nov., sp. nov.</title>
        <authorList>
            <person name="Miller E.S."/>
            <person name="Woese C.R."/>
            <person name="Brenner S."/>
        </authorList>
    </citation>
    <scope>NUCLEOTIDE SEQUENCE [LARGE SCALE GENOMIC DNA]</scope>
    <source>
        <strain evidence="2 3">AR18</strain>
    </source>
</reference>
<dbReference type="AlphaFoldDB" id="A0A0U3T063"/>
<dbReference type="KEGG" id="aer:AERYTH_05185"/>
<organism evidence="2 3">
    <name type="scientific">Aeromicrobium erythreum</name>
    <dbReference type="NCBI Taxonomy" id="2041"/>
    <lineage>
        <taxon>Bacteria</taxon>
        <taxon>Bacillati</taxon>
        <taxon>Actinomycetota</taxon>
        <taxon>Actinomycetes</taxon>
        <taxon>Propionibacteriales</taxon>
        <taxon>Nocardioidaceae</taxon>
        <taxon>Aeromicrobium</taxon>
    </lineage>
</organism>
<dbReference type="EMBL" id="CP011502">
    <property type="protein sequence ID" value="ALX04136.1"/>
    <property type="molecule type" value="Genomic_DNA"/>
</dbReference>
<protein>
    <submittedName>
        <fullName evidence="2">Uncharacterized protein</fullName>
    </submittedName>
</protein>
<sequence length="95" mass="9633">MTATLLGAAAGAAAAVGLLLVVVAGLDRVLRVLRAQAADVGASARRQLLKSGGRKEIIIQDPRHLPRPARPKQEALSGGGRPAGQPAASGGRVKR</sequence>
<name>A0A0U3T063_9ACTN</name>
<dbReference type="RefSeq" id="WP_067855545.1">
    <property type="nucleotide sequence ID" value="NZ_CP011502.1"/>
</dbReference>
<evidence type="ECO:0000313" key="2">
    <source>
        <dbReference type="EMBL" id="ALX04136.1"/>
    </source>
</evidence>
<gene>
    <name evidence="2" type="ORF">AERYTH_05185</name>
</gene>
<feature type="region of interest" description="Disordered" evidence="1">
    <location>
        <begin position="57"/>
        <end position="95"/>
    </location>
</feature>
<dbReference type="PATRIC" id="fig|2041.4.peg.1075"/>